<keyword evidence="1" id="KW-1133">Transmembrane helix</keyword>
<dbReference type="EMBL" id="BAABKX010000001">
    <property type="protein sequence ID" value="GAA5043050.1"/>
    <property type="molecule type" value="Genomic_DNA"/>
</dbReference>
<evidence type="ECO:0000313" key="2">
    <source>
        <dbReference type="EMBL" id="GAA5043050.1"/>
    </source>
</evidence>
<gene>
    <name evidence="2" type="ORF">GCM10025751_07200</name>
</gene>
<dbReference type="AlphaFoldDB" id="A0AAV3UCL6"/>
<protein>
    <submittedName>
        <fullName evidence="2">Uncharacterized protein</fullName>
    </submittedName>
</protein>
<organism evidence="2 3">
    <name type="scientific">Haladaptatus pallidirubidus</name>
    <dbReference type="NCBI Taxonomy" id="1008152"/>
    <lineage>
        <taxon>Archaea</taxon>
        <taxon>Methanobacteriati</taxon>
        <taxon>Methanobacteriota</taxon>
        <taxon>Stenosarchaea group</taxon>
        <taxon>Halobacteria</taxon>
        <taxon>Halobacteriales</taxon>
        <taxon>Haladaptataceae</taxon>
        <taxon>Haladaptatus</taxon>
    </lineage>
</organism>
<evidence type="ECO:0000256" key="1">
    <source>
        <dbReference type="SAM" id="Phobius"/>
    </source>
</evidence>
<keyword evidence="1" id="KW-0472">Membrane</keyword>
<dbReference type="Proteomes" id="UP001501729">
    <property type="component" value="Unassembled WGS sequence"/>
</dbReference>
<keyword evidence="1" id="KW-0812">Transmembrane</keyword>
<feature type="transmembrane region" description="Helical" evidence="1">
    <location>
        <begin position="23"/>
        <end position="45"/>
    </location>
</feature>
<dbReference type="Pfam" id="PF23928">
    <property type="entry name" value="DUF7266"/>
    <property type="match status" value="1"/>
</dbReference>
<dbReference type="RefSeq" id="WP_227775512.1">
    <property type="nucleotide sequence ID" value="NZ_BAABKX010000001.1"/>
</dbReference>
<proteinExistence type="predicted"/>
<reference evidence="2 3" key="1">
    <citation type="journal article" date="2019" name="Int. J. Syst. Evol. Microbiol.">
        <title>The Global Catalogue of Microorganisms (GCM) 10K type strain sequencing project: providing services to taxonomists for standard genome sequencing and annotation.</title>
        <authorList>
            <consortium name="The Broad Institute Genomics Platform"/>
            <consortium name="The Broad Institute Genome Sequencing Center for Infectious Disease"/>
            <person name="Wu L."/>
            <person name="Ma J."/>
        </authorList>
    </citation>
    <scope>NUCLEOTIDE SEQUENCE [LARGE SCALE GENOMIC DNA]</scope>
    <source>
        <strain evidence="2 3">JCM 17504</strain>
    </source>
</reference>
<dbReference type="InterPro" id="IPR055690">
    <property type="entry name" value="DUF7266"/>
</dbReference>
<comment type="caution">
    <text evidence="2">The sequence shown here is derived from an EMBL/GenBank/DDBJ whole genome shotgun (WGS) entry which is preliminary data.</text>
</comment>
<dbReference type="GeneID" id="68611266"/>
<sequence>MSNRDRTEAATNRDRGVSVTVNYALNLVVATLLIAGLLTATGGMVEDQRRDAVRTELQVIGQRLSADVQTADRLVQTGGTTVAIESSLPERVAGVPYSVTVEPGVFVLETSRPRVTVRVSFVTTTTVEETAISGGSMTIVRADSGELEVRS</sequence>
<accession>A0AAV3UCL6</accession>
<evidence type="ECO:0000313" key="3">
    <source>
        <dbReference type="Proteomes" id="UP001501729"/>
    </source>
</evidence>
<name>A0AAV3UCL6_9EURY</name>
<keyword evidence="3" id="KW-1185">Reference proteome</keyword>